<feature type="transmembrane region" description="Helical" evidence="1">
    <location>
        <begin position="133"/>
        <end position="154"/>
    </location>
</feature>
<keyword evidence="1" id="KW-1133">Transmembrane helix</keyword>
<proteinExistence type="predicted"/>
<evidence type="ECO:0000256" key="1">
    <source>
        <dbReference type="SAM" id="Phobius"/>
    </source>
</evidence>
<dbReference type="RefSeq" id="WP_318798165.1">
    <property type="nucleotide sequence ID" value="NZ_JARUJP010000012.1"/>
</dbReference>
<dbReference type="Proteomes" id="UP001281656">
    <property type="component" value="Unassembled WGS sequence"/>
</dbReference>
<keyword evidence="3" id="KW-1185">Reference proteome</keyword>
<dbReference type="EMBL" id="JARUJP010000012">
    <property type="protein sequence ID" value="MDW8801698.1"/>
    <property type="molecule type" value="Genomic_DNA"/>
</dbReference>
<feature type="transmembrane region" description="Helical" evidence="1">
    <location>
        <begin position="175"/>
        <end position="197"/>
    </location>
</feature>
<keyword evidence="1" id="KW-0472">Membrane</keyword>
<evidence type="ECO:0008006" key="4">
    <source>
        <dbReference type="Google" id="ProtNLM"/>
    </source>
</evidence>
<sequence length="256" mass="28672">MFNLVKYELKGYYKDFIIILSAITLANLFLFTVAQWPPQGKFFFSTLITFAAMIVVFVWNIKLFSRDMYEDSGYLLFTLPQSGYSILGAKLVTTIIQVAIVGLVAGVFNLIHLRNIVNFKELFSSLPNLMNNVNIGFLIFLAIISILEYVYFLLSIYFSISLSKVAIKNKKMGKLGGFVIFIVLSLVVGKITQLLTVTFPEVFNINILTAQGELNLGVGLGIMVVPVNIAAAAFNILFFMVMYIATAFILEKKVDF</sequence>
<accession>A0ABU4JUU1</accession>
<organism evidence="2 3">
    <name type="scientific">Clostridium tanneri</name>
    <dbReference type="NCBI Taxonomy" id="3037988"/>
    <lineage>
        <taxon>Bacteria</taxon>
        <taxon>Bacillati</taxon>
        <taxon>Bacillota</taxon>
        <taxon>Clostridia</taxon>
        <taxon>Eubacteriales</taxon>
        <taxon>Clostridiaceae</taxon>
        <taxon>Clostridium</taxon>
    </lineage>
</organism>
<comment type="caution">
    <text evidence="2">The sequence shown here is derived from an EMBL/GenBank/DDBJ whole genome shotgun (WGS) entry which is preliminary data.</text>
</comment>
<feature type="transmembrane region" description="Helical" evidence="1">
    <location>
        <begin position="42"/>
        <end position="61"/>
    </location>
</feature>
<keyword evidence="1" id="KW-0812">Transmembrane</keyword>
<gene>
    <name evidence="2" type="ORF">P8V03_11130</name>
</gene>
<feature type="transmembrane region" description="Helical" evidence="1">
    <location>
        <begin position="12"/>
        <end position="36"/>
    </location>
</feature>
<name>A0ABU4JUU1_9CLOT</name>
<reference evidence="2 3" key="1">
    <citation type="submission" date="2023-04" db="EMBL/GenBank/DDBJ databases">
        <title>Clostridium tannerae sp. nov., isolated from the fecal material of an alpaca.</title>
        <authorList>
            <person name="Miller S."/>
            <person name="Hendry M."/>
            <person name="King J."/>
            <person name="Sankaranarayanan K."/>
            <person name="Lawson P.A."/>
        </authorList>
    </citation>
    <scope>NUCLEOTIDE SEQUENCE [LARGE SCALE GENOMIC DNA]</scope>
    <source>
        <strain evidence="2 3">A1-XYC3</strain>
    </source>
</reference>
<evidence type="ECO:0000313" key="2">
    <source>
        <dbReference type="EMBL" id="MDW8801698.1"/>
    </source>
</evidence>
<protein>
    <recommendedName>
        <fullName evidence="4">ABC transporter permease</fullName>
    </recommendedName>
</protein>
<evidence type="ECO:0000313" key="3">
    <source>
        <dbReference type="Proteomes" id="UP001281656"/>
    </source>
</evidence>
<feature type="transmembrane region" description="Helical" evidence="1">
    <location>
        <begin position="217"/>
        <end position="250"/>
    </location>
</feature>
<feature type="transmembrane region" description="Helical" evidence="1">
    <location>
        <begin position="91"/>
        <end position="113"/>
    </location>
</feature>